<keyword evidence="3" id="KW-0969">Cilium</keyword>
<feature type="compositionally biased region" description="Low complexity" evidence="1">
    <location>
        <begin position="15"/>
        <end position="31"/>
    </location>
</feature>
<organism evidence="3 4">
    <name type="scientific">Campylobacter cuniculorum DSM 23162 = LMG 24588</name>
    <dbReference type="NCBI Taxonomy" id="1121267"/>
    <lineage>
        <taxon>Bacteria</taxon>
        <taxon>Pseudomonadati</taxon>
        <taxon>Campylobacterota</taxon>
        <taxon>Epsilonproteobacteria</taxon>
        <taxon>Campylobacterales</taxon>
        <taxon>Campylobacteraceae</taxon>
        <taxon>Campylobacter</taxon>
    </lineage>
</organism>
<feature type="region of interest" description="Disordered" evidence="1">
    <location>
        <begin position="650"/>
        <end position="669"/>
    </location>
</feature>
<feature type="domain" description="Flagellar hook-length control protein-like C-terminal" evidence="2">
    <location>
        <begin position="576"/>
        <end position="655"/>
    </location>
</feature>
<reference evidence="3 4" key="1">
    <citation type="submission" date="2017-04" db="EMBL/GenBank/DDBJ databases">
        <title>Complete genome sequence of the Campylobacter cuniculorum type strain LMG24588.</title>
        <authorList>
            <person name="Miller W.G."/>
            <person name="Yee E."/>
            <person name="Revez J."/>
            <person name="Bono J.L."/>
            <person name="Rossi M."/>
        </authorList>
    </citation>
    <scope>NUCLEOTIDE SEQUENCE [LARGE SCALE GENOMIC DNA]</scope>
    <source>
        <strain evidence="3 4">LMG 24588</strain>
    </source>
</reference>
<feature type="compositionally biased region" description="Polar residues" evidence="1">
    <location>
        <begin position="36"/>
        <end position="58"/>
    </location>
</feature>
<feature type="compositionally biased region" description="Basic and acidic residues" evidence="1">
    <location>
        <begin position="332"/>
        <end position="342"/>
    </location>
</feature>
<dbReference type="InterPro" id="IPR021136">
    <property type="entry name" value="Flagellar_hook_control-like_C"/>
</dbReference>
<evidence type="ECO:0000313" key="4">
    <source>
        <dbReference type="Proteomes" id="UP000192902"/>
    </source>
</evidence>
<evidence type="ECO:0000259" key="2">
    <source>
        <dbReference type="Pfam" id="PF02120"/>
    </source>
</evidence>
<protein>
    <submittedName>
        <fullName evidence="3">Flagellar hook-length control protein</fullName>
    </submittedName>
</protein>
<feature type="region of interest" description="Disordered" evidence="1">
    <location>
        <begin position="1"/>
        <end position="58"/>
    </location>
</feature>
<evidence type="ECO:0000256" key="1">
    <source>
        <dbReference type="SAM" id="MobiDB-lite"/>
    </source>
</evidence>
<dbReference type="EMBL" id="CP020867">
    <property type="protein sequence ID" value="ARJ57174.1"/>
    <property type="molecule type" value="Genomic_DNA"/>
</dbReference>
<dbReference type="KEGG" id="ccun:CCUN_1594"/>
<accession>A0A1W6BYL4</accession>
<dbReference type="Pfam" id="PF02120">
    <property type="entry name" value="Flg_hook"/>
    <property type="match status" value="1"/>
</dbReference>
<feature type="compositionally biased region" description="Basic and acidic residues" evidence="1">
    <location>
        <begin position="280"/>
        <end position="301"/>
    </location>
</feature>
<dbReference type="eggNOG" id="COG3144">
    <property type="taxonomic scope" value="Bacteria"/>
</dbReference>
<dbReference type="STRING" id="1121267.CCUN_1594"/>
<dbReference type="RefSeq" id="WP_085296679.1">
    <property type="nucleotide sequence ID" value="NZ_CP020867.1"/>
</dbReference>
<sequence length="687" mass="78115">MSNLTPQNDVLNLKSTASNRASSNHSSSKTSKNAEHLSQTDANSKNNADLKSSDSPTETESFLNSLLKSIDENNEFSSDNTLISNTKELIKPEFSESEKLAIFESSPLMEILSLLDKLKIDSTDVKLGNLSTQLSNLVKTESNLNALKNASNFKELLDIAKDLGLSVKNIKIEHLTQSLKDEFPNLNQAGFFKNPSLDSVSKELIHHKMLEITNKNSHTLKQGKDNASLLVQTLQNLDSIIKDKKLKNQNLKAKEQKNENELLDSKNHSKNIQTQDLSDENSKNLSLKDSKENLKENKANFDTKLNQTMEKNENKTKNTQELKTETQTNFKELSKENSKENLKTQIPLKENTESKTEPKRENNLNDIKENIKDIKDSKKDSKENLKENKANFDTKLNQTMEKNENKTKNTQELKTETQTNFKELSKENSKENLKTQIPLKENTESKTEPKRENNLNDIKENIKDIKDSKKDSKENLKENKANFDTKLNQTMEKNENVSKIPFSKESKENSTFDSLFTKDLKSENTEDLNANHTHKDSTDELHSLVKDLSKTSQNQVKNPINTKETLQYFSQDLKEALEQYKAPITRLNITLNPSNLGEVEVTLVQRGNNLHINFNSNTNAMNLFIQNQAEFKNSLVNMGFTGLEMNFSDQNKKEQNSGQGKNKSGLKNLENADDSKVNLELVLAKYF</sequence>
<dbReference type="AlphaFoldDB" id="A0A1W6BYL4"/>
<feature type="compositionally biased region" description="Basic and acidic residues" evidence="1">
    <location>
        <begin position="310"/>
        <end position="324"/>
    </location>
</feature>
<evidence type="ECO:0000313" key="3">
    <source>
        <dbReference type="EMBL" id="ARJ57174.1"/>
    </source>
</evidence>
<keyword evidence="3" id="KW-0282">Flagellum</keyword>
<dbReference type="Gene3D" id="3.30.750.140">
    <property type="match status" value="1"/>
</dbReference>
<keyword evidence="3" id="KW-0966">Cell projection</keyword>
<dbReference type="InterPro" id="IPR038610">
    <property type="entry name" value="FliK-like_C_sf"/>
</dbReference>
<feature type="region of interest" description="Disordered" evidence="1">
    <location>
        <begin position="259"/>
        <end position="481"/>
    </location>
</feature>
<feature type="compositionally biased region" description="Basic and acidic residues" evidence="1">
    <location>
        <begin position="441"/>
        <end position="481"/>
    </location>
</feature>
<proteinExistence type="predicted"/>
<name>A0A1W6BYL4_9BACT</name>
<feature type="compositionally biased region" description="Polar residues" evidence="1">
    <location>
        <begin position="1"/>
        <end position="14"/>
    </location>
</feature>
<gene>
    <name evidence="3" type="primary">fliK</name>
    <name evidence="3" type="ORF">CCUN_1594</name>
</gene>
<feature type="compositionally biased region" description="Basic and acidic residues" evidence="1">
    <location>
        <begin position="401"/>
        <end position="415"/>
    </location>
</feature>
<feature type="compositionally biased region" description="Basic and acidic residues" evidence="1">
    <location>
        <begin position="350"/>
        <end position="392"/>
    </location>
</feature>
<feature type="compositionally biased region" description="Basic and acidic residues" evidence="1">
    <location>
        <begin position="423"/>
        <end position="433"/>
    </location>
</feature>
<dbReference type="Proteomes" id="UP000192902">
    <property type="component" value="Chromosome"/>
</dbReference>